<reference evidence="5 6" key="1">
    <citation type="journal article" date="2024" name="J. Plant Pathol.">
        <title>Sequence and assembly of the genome of Seiridium unicorne, isolate CBS 538.82, causal agent of cypress canker disease.</title>
        <authorList>
            <person name="Scali E."/>
            <person name="Rocca G.D."/>
            <person name="Danti R."/>
            <person name="Garbelotto M."/>
            <person name="Barberini S."/>
            <person name="Baroncelli R."/>
            <person name="Emiliani G."/>
        </authorList>
    </citation>
    <scope>NUCLEOTIDE SEQUENCE [LARGE SCALE GENOMIC DNA]</scope>
    <source>
        <strain evidence="5 6">BM-138-508</strain>
    </source>
</reference>
<dbReference type="PANTHER" id="PTHR46910:SF25">
    <property type="entry name" value="ABC-TRANSPORTER-REGULATING TRANSCRIPTION FACTOR"/>
    <property type="match status" value="1"/>
</dbReference>
<feature type="domain" description="Zn(2)-C6 fungal-type" evidence="4">
    <location>
        <begin position="65"/>
        <end position="93"/>
    </location>
</feature>
<protein>
    <submittedName>
        <fullName evidence="5">SpoD</fullName>
    </submittedName>
</protein>
<evidence type="ECO:0000313" key="6">
    <source>
        <dbReference type="Proteomes" id="UP001408356"/>
    </source>
</evidence>
<dbReference type="InterPro" id="IPR050987">
    <property type="entry name" value="AtrR-like"/>
</dbReference>
<dbReference type="Proteomes" id="UP001408356">
    <property type="component" value="Unassembled WGS sequence"/>
</dbReference>
<dbReference type="InterPro" id="IPR036864">
    <property type="entry name" value="Zn2-C6_fun-type_DNA-bd_sf"/>
</dbReference>
<proteinExistence type="predicted"/>
<dbReference type="Pfam" id="PF00172">
    <property type="entry name" value="Zn_clus"/>
    <property type="match status" value="1"/>
</dbReference>
<evidence type="ECO:0000256" key="3">
    <source>
        <dbReference type="SAM" id="MobiDB-lite"/>
    </source>
</evidence>
<dbReference type="InterPro" id="IPR007219">
    <property type="entry name" value="XnlR_reg_dom"/>
</dbReference>
<keyword evidence="6" id="KW-1185">Reference proteome</keyword>
<feature type="compositionally biased region" description="Polar residues" evidence="3">
    <location>
        <begin position="733"/>
        <end position="753"/>
    </location>
</feature>
<dbReference type="CDD" id="cd00067">
    <property type="entry name" value="GAL4"/>
    <property type="match status" value="1"/>
</dbReference>
<feature type="region of interest" description="Disordered" evidence="3">
    <location>
        <begin position="1"/>
        <end position="56"/>
    </location>
</feature>
<accession>A0ABR2VCZ7</accession>
<keyword evidence="1" id="KW-0479">Metal-binding</keyword>
<dbReference type="PANTHER" id="PTHR46910">
    <property type="entry name" value="TRANSCRIPTION FACTOR PDR1"/>
    <property type="match status" value="1"/>
</dbReference>
<dbReference type="PROSITE" id="PS00463">
    <property type="entry name" value="ZN2_CY6_FUNGAL_1"/>
    <property type="match status" value="1"/>
</dbReference>
<dbReference type="PROSITE" id="PS50048">
    <property type="entry name" value="ZN2_CY6_FUNGAL_2"/>
    <property type="match status" value="1"/>
</dbReference>
<dbReference type="InterPro" id="IPR001138">
    <property type="entry name" value="Zn2Cys6_DnaBD"/>
</dbReference>
<sequence length="859" mass="94936">MSVPTGAHRAPTRYDAQPMTEQRDRDTDSDSASPAAAVTGGMRKRPRSSNDNTYTASANANANAACDQCRLRKVRCDRRQPECSNCRKAGVECNSSSTLKRVNHTKQFSGPPHSSSSALALTRPDFPRRDDFSVVLKHLEGVDQTLNTLTQLTRQIATRPCLHTTPLHSAVFPSRETTALPSTGCSCNSREDPSISVDHLTANEPLFETVKFDGGGERLYSYPAPLVLIKSLLHQATAALLEPELDQQGQAQTRDNGRETNNAQPLQNHPAARATLQQQLAAFPFDSPCREFVAAGDNNTITTPPRLMLNLFANGYLQNVNTRTPIFDETELYSAIDAHYSDEQPQSRQSMAWAVIINNIVLLELALETQVARGSRSNSHGIDSGILPTFLKNCDRAIGNLDPFMVPSLVNMQALMTLVLVARDFYNNATAERVCHVACQVGRTLGLHRPIARHPGRISDEPNQTPESAKQRERLFWVLYAMDKQRVFMTGQPCDLYSWDSDYQIVPHHSREEADCTISDAFNHMMLVWEDIYVNLYTIRAASAHGETRARQVRLVTSSIDSFAQEHVSPSPPEGVSALEPLQLELLYGYYVSRILALRGQRADEQSDYEIWKLARSSLRLILEVCKAPLTTARLSVLASMFRNYPAVSFVELVAFRLTGLFRGEECDSALHADVNLLQSVCDQLQLLQHDNLTHIFYARLYLGLSWILNTLKAMGEVLSRPSSQPPGAVAPSTPSGGSARSTEPSRNASNAPSPALPIISSACALRTIQANKVLPAQDFVQNGQQGLTNFGFFTSNMDHGNLAPEPLLSSCHFGASIPSLSRSEPEQGHNVPANSNPKWDDFNMDFLQEGIAQQQIWE</sequence>
<feature type="region of interest" description="Disordered" evidence="3">
    <location>
        <begin position="246"/>
        <end position="265"/>
    </location>
</feature>
<organism evidence="5 6">
    <name type="scientific">Seiridium unicorne</name>
    <dbReference type="NCBI Taxonomy" id="138068"/>
    <lineage>
        <taxon>Eukaryota</taxon>
        <taxon>Fungi</taxon>
        <taxon>Dikarya</taxon>
        <taxon>Ascomycota</taxon>
        <taxon>Pezizomycotina</taxon>
        <taxon>Sordariomycetes</taxon>
        <taxon>Xylariomycetidae</taxon>
        <taxon>Amphisphaeriales</taxon>
        <taxon>Sporocadaceae</taxon>
        <taxon>Seiridium</taxon>
    </lineage>
</organism>
<dbReference type="CDD" id="cd12148">
    <property type="entry name" value="fungal_TF_MHR"/>
    <property type="match status" value="1"/>
</dbReference>
<dbReference type="Gene3D" id="4.10.240.10">
    <property type="entry name" value="Zn(2)-C6 fungal-type DNA-binding domain"/>
    <property type="match status" value="1"/>
</dbReference>
<feature type="compositionally biased region" description="Polar residues" evidence="3">
    <location>
        <begin position="247"/>
        <end position="265"/>
    </location>
</feature>
<comment type="caution">
    <text evidence="5">The sequence shown here is derived from an EMBL/GenBank/DDBJ whole genome shotgun (WGS) entry which is preliminary data.</text>
</comment>
<feature type="region of interest" description="Disordered" evidence="3">
    <location>
        <begin position="720"/>
        <end position="754"/>
    </location>
</feature>
<dbReference type="SUPFAM" id="SSF57701">
    <property type="entry name" value="Zn2/Cys6 DNA-binding domain"/>
    <property type="match status" value="1"/>
</dbReference>
<gene>
    <name evidence="5" type="ORF">SUNI508_13758</name>
</gene>
<evidence type="ECO:0000259" key="4">
    <source>
        <dbReference type="PROSITE" id="PS50048"/>
    </source>
</evidence>
<dbReference type="EMBL" id="JARVKF010000044">
    <property type="protein sequence ID" value="KAK9424305.1"/>
    <property type="molecule type" value="Genomic_DNA"/>
</dbReference>
<evidence type="ECO:0000256" key="2">
    <source>
        <dbReference type="ARBA" id="ARBA00023242"/>
    </source>
</evidence>
<evidence type="ECO:0000313" key="5">
    <source>
        <dbReference type="EMBL" id="KAK9424305.1"/>
    </source>
</evidence>
<evidence type="ECO:0000256" key="1">
    <source>
        <dbReference type="ARBA" id="ARBA00022723"/>
    </source>
</evidence>
<keyword evidence="2" id="KW-0539">Nucleus</keyword>
<name>A0ABR2VCZ7_9PEZI</name>
<dbReference type="Pfam" id="PF04082">
    <property type="entry name" value="Fungal_trans"/>
    <property type="match status" value="1"/>
</dbReference>
<dbReference type="SMART" id="SM00066">
    <property type="entry name" value="GAL4"/>
    <property type="match status" value="1"/>
</dbReference>